<proteinExistence type="predicted"/>
<name>A0A9Q7E9L5_MYROD</name>
<dbReference type="Proteomes" id="UP000596202">
    <property type="component" value="Chromosome"/>
</dbReference>
<sequence length="158" mass="18677">MKILRYILSFLFVLCIGCQSIKKDRKVAIILDESFVEMFTGKKYNLKELSKEDINKIDLLFDEKVKNTVLRKLDITDVDQFKRKYFRQYLCYENEEGDKIVYVNGFCEVPTFFKEGDYKKLNWKKEMFDPSGGGNCYWSAEINLTKNSLPSILVNEEE</sequence>
<evidence type="ECO:0000313" key="1">
    <source>
        <dbReference type="EMBL" id="QQU01322.1"/>
    </source>
</evidence>
<organism evidence="1 2">
    <name type="scientific">Myroides odoratus</name>
    <name type="common">Flavobacterium odoratum</name>
    <dbReference type="NCBI Taxonomy" id="256"/>
    <lineage>
        <taxon>Bacteria</taxon>
        <taxon>Pseudomonadati</taxon>
        <taxon>Bacteroidota</taxon>
        <taxon>Flavobacteriia</taxon>
        <taxon>Flavobacteriales</taxon>
        <taxon>Flavobacteriaceae</taxon>
        <taxon>Myroides</taxon>
    </lineage>
</organism>
<dbReference type="AlphaFoldDB" id="A0A9Q7E9L5"/>
<dbReference type="RefSeq" id="WP_002991782.1">
    <property type="nucleotide sequence ID" value="NZ_CP068108.1"/>
</dbReference>
<dbReference type="EMBL" id="CP068108">
    <property type="protein sequence ID" value="QQU01322.1"/>
    <property type="molecule type" value="Genomic_DNA"/>
</dbReference>
<gene>
    <name evidence="1" type="ORF">I6I88_06145</name>
</gene>
<evidence type="ECO:0000313" key="2">
    <source>
        <dbReference type="Proteomes" id="UP000596202"/>
    </source>
</evidence>
<protein>
    <submittedName>
        <fullName evidence="1">Uncharacterized protein</fullName>
    </submittedName>
</protein>
<reference evidence="1 2" key="1">
    <citation type="submission" date="2021-01" db="EMBL/GenBank/DDBJ databases">
        <title>FDA dAtabase for Regulatory Grade micrObial Sequences (FDA-ARGOS): Supporting development and validation of Infectious Disease Dx tests.</title>
        <authorList>
            <person name="Sproer C."/>
            <person name="Gronow S."/>
            <person name="Severitt S."/>
            <person name="Schroder I."/>
            <person name="Tallon L."/>
            <person name="Sadzewicz L."/>
            <person name="Zhao X."/>
            <person name="Boylan J."/>
            <person name="Ott S."/>
            <person name="Bowen H."/>
            <person name="Vavikolanu K."/>
            <person name="Mehta A."/>
            <person name="Aluvathingal J."/>
            <person name="Nadendla S."/>
            <person name="Lowell S."/>
            <person name="Myers T."/>
            <person name="Yan Y."/>
            <person name="Sichtig H."/>
        </authorList>
    </citation>
    <scope>NUCLEOTIDE SEQUENCE [LARGE SCALE GENOMIC DNA]</scope>
    <source>
        <strain evidence="1 2">FDAARGOS_1131</strain>
    </source>
</reference>
<dbReference type="OrthoDB" id="4301792at2"/>
<dbReference type="GeneID" id="93527227"/>
<accession>A0A9Q7E9L5</accession>